<dbReference type="Pfam" id="PF00356">
    <property type="entry name" value="LacI"/>
    <property type="match status" value="1"/>
</dbReference>
<dbReference type="AlphaFoldDB" id="A0A849A3G1"/>
<dbReference type="EMBL" id="JABEND010000001">
    <property type="protein sequence ID" value="NNG34216.1"/>
    <property type="molecule type" value="Genomic_DNA"/>
</dbReference>
<dbReference type="GO" id="GO:0000976">
    <property type="term" value="F:transcription cis-regulatory region binding"/>
    <property type="evidence" value="ECO:0007669"/>
    <property type="project" value="TreeGrafter"/>
</dbReference>
<dbReference type="Proteomes" id="UP000562984">
    <property type="component" value="Unassembled WGS sequence"/>
</dbReference>
<gene>
    <name evidence="5" type="ORF">HKD39_00475</name>
</gene>
<evidence type="ECO:0000256" key="3">
    <source>
        <dbReference type="ARBA" id="ARBA00023163"/>
    </source>
</evidence>
<proteinExistence type="predicted"/>
<dbReference type="InterPro" id="IPR028082">
    <property type="entry name" value="Peripla_BP_I"/>
</dbReference>
<dbReference type="SUPFAM" id="SSF53822">
    <property type="entry name" value="Periplasmic binding protein-like I"/>
    <property type="match status" value="1"/>
</dbReference>
<keyword evidence="1" id="KW-0805">Transcription regulation</keyword>
<dbReference type="RefSeq" id="WP_171197892.1">
    <property type="nucleotide sequence ID" value="NZ_JABEND010000001.1"/>
</dbReference>
<evidence type="ECO:0000256" key="2">
    <source>
        <dbReference type="ARBA" id="ARBA00023125"/>
    </source>
</evidence>
<evidence type="ECO:0000313" key="6">
    <source>
        <dbReference type="Proteomes" id="UP000562984"/>
    </source>
</evidence>
<dbReference type="Pfam" id="PF13377">
    <property type="entry name" value="Peripla_BP_3"/>
    <property type="match status" value="1"/>
</dbReference>
<dbReference type="PANTHER" id="PTHR30146:SF109">
    <property type="entry name" value="HTH-TYPE TRANSCRIPTIONAL REGULATOR GALS"/>
    <property type="match status" value="1"/>
</dbReference>
<feature type="domain" description="HTH lacI-type" evidence="4">
    <location>
        <begin position="6"/>
        <end position="59"/>
    </location>
</feature>
<dbReference type="PROSITE" id="PS50932">
    <property type="entry name" value="HTH_LACI_2"/>
    <property type="match status" value="1"/>
</dbReference>
<dbReference type="InterPro" id="IPR010982">
    <property type="entry name" value="Lambda_DNA-bd_dom_sf"/>
</dbReference>
<dbReference type="GO" id="GO:0003700">
    <property type="term" value="F:DNA-binding transcription factor activity"/>
    <property type="evidence" value="ECO:0007669"/>
    <property type="project" value="TreeGrafter"/>
</dbReference>
<protein>
    <submittedName>
        <fullName evidence="5">LacI family DNA-binding transcriptional regulator</fullName>
    </submittedName>
</protein>
<evidence type="ECO:0000256" key="1">
    <source>
        <dbReference type="ARBA" id="ARBA00023015"/>
    </source>
</evidence>
<keyword evidence="6" id="KW-1185">Reference proteome</keyword>
<dbReference type="Gene3D" id="1.10.260.40">
    <property type="entry name" value="lambda repressor-like DNA-binding domains"/>
    <property type="match status" value="1"/>
</dbReference>
<evidence type="ECO:0000259" key="4">
    <source>
        <dbReference type="PROSITE" id="PS50932"/>
    </source>
</evidence>
<reference evidence="5 6" key="1">
    <citation type="submission" date="2020-05" db="EMBL/GenBank/DDBJ databases">
        <title>Nakamurella sp. DB0629 isolated from air conditioner.</title>
        <authorList>
            <person name="Kim D.H."/>
            <person name="Kim D.-U."/>
        </authorList>
    </citation>
    <scope>NUCLEOTIDE SEQUENCE [LARGE SCALE GENOMIC DNA]</scope>
    <source>
        <strain evidence="5 6">DB0629</strain>
    </source>
</reference>
<dbReference type="InterPro" id="IPR000843">
    <property type="entry name" value="HTH_LacI"/>
</dbReference>
<evidence type="ECO:0000313" key="5">
    <source>
        <dbReference type="EMBL" id="NNG34216.1"/>
    </source>
</evidence>
<accession>A0A849A3G1</accession>
<dbReference type="CDD" id="cd06267">
    <property type="entry name" value="PBP1_LacI_sugar_binding-like"/>
    <property type="match status" value="1"/>
</dbReference>
<dbReference type="SUPFAM" id="SSF47413">
    <property type="entry name" value="lambda repressor-like DNA-binding domains"/>
    <property type="match status" value="1"/>
</dbReference>
<dbReference type="Gene3D" id="3.40.50.2300">
    <property type="match status" value="2"/>
</dbReference>
<organism evidence="5 6">
    <name type="scientific">Nakamurella aerolata</name>
    <dbReference type="NCBI Taxonomy" id="1656892"/>
    <lineage>
        <taxon>Bacteria</taxon>
        <taxon>Bacillati</taxon>
        <taxon>Actinomycetota</taxon>
        <taxon>Actinomycetes</taxon>
        <taxon>Nakamurellales</taxon>
        <taxon>Nakamurellaceae</taxon>
        <taxon>Nakamurella</taxon>
    </lineage>
</organism>
<sequence>MTTRRPTVVQVARRAGVSIASVSRVLNGKAARPDTTDRVRAAAAELGYLPDAAARSLKLGSGRQVTLAVDDIGNPVYSELMQGVVDGLSGSGARLSIASTGQEPSELSALVRNLSRGLADGLVISPLRRSSELLRSLVDSPIPVVVVGNLADAVPLDSVRIDSAGAVRLAYRHLQSMGAARIAFVGGPPDTAPGSARLTAFRQLAQHDDGRVLVTGSFTVRSGERAWNKLAALSKAERPDAVLAANDLLALGILRGALSAGVAVPEQLAVAGIDDITFARVFSPALTSVSLRSRERGRLAAELLQHRMSEPSAPPQMRTVTPRLVVRESTCRS</sequence>
<dbReference type="CDD" id="cd01392">
    <property type="entry name" value="HTH_LacI"/>
    <property type="match status" value="1"/>
</dbReference>
<comment type="caution">
    <text evidence="5">The sequence shown here is derived from an EMBL/GenBank/DDBJ whole genome shotgun (WGS) entry which is preliminary data.</text>
</comment>
<dbReference type="SMART" id="SM00354">
    <property type="entry name" value="HTH_LACI"/>
    <property type="match status" value="1"/>
</dbReference>
<dbReference type="PANTHER" id="PTHR30146">
    <property type="entry name" value="LACI-RELATED TRANSCRIPTIONAL REPRESSOR"/>
    <property type="match status" value="1"/>
</dbReference>
<dbReference type="InterPro" id="IPR046335">
    <property type="entry name" value="LacI/GalR-like_sensor"/>
</dbReference>
<keyword evidence="2 5" id="KW-0238">DNA-binding</keyword>
<keyword evidence="3" id="KW-0804">Transcription</keyword>
<name>A0A849A3G1_9ACTN</name>